<dbReference type="InterPro" id="IPR016047">
    <property type="entry name" value="M23ase_b-sheet_dom"/>
</dbReference>
<gene>
    <name evidence="2" type="primary">spoIIQ</name>
    <name evidence="2" type="ORF">ERS852558_03243</name>
</gene>
<dbReference type="AlphaFoldDB" id="A0A174W660"/>
<dbReference type="EMBL" id="CZBL01000014">
    <property type="protein sequence ID" value="CUQ42684.1"/>
    <property type="molecule type" value="Genomic_DNA"/>
</dbReference>
<dbReference type="InterPro" id="IPR050570">
    <property type="entry name" value="Cell_wall_metabolism_enzyme"/>
</dbReference>
<feature type="domain" description="M23ase beta-sheet core" evidence="1">
    <location>
        <begin position="15"/>
        <end position="109"/>
    </location>
</feature>
<proteinExistence type="predicted"/>
<accession>A0A174W660</accession>
<evidence type="ECO:0000313" key="2">
    <source>
        <dbReference type="EMBL" id="CUQ42684.1"/>
    </source>
</evidence>
<dbReference type="Gene3D" id="2.70.70.10">
    <property type="entry name" value="Glucose Permease (Domain IIA)"/>
    <property type="match status" value="1"/>
</dbReference>
<name>A0A174W660_9BACE</name>
<protein>
    <submittedName>
        <fullName evidence="2">Peptidase</fullName>
    </submittedName>
</protein>
<dbReference type="InterPro" id="IPR011055">
    <property type="entry name" value="Dup_hybrid_motif"/>
</dbReference>
<evidence type="ECO:0000259" key="1">
    <source>
        <dbReference type="Pfam" id="PF01551"/>
    </source>
</evidence>
<reference evidence="2 3" key="1">
    <citation type="submission" date="2015-09" db="EMBL/GenBank/DDBJ databases">
        <authorList>
            <consortium name="Pathogen Informatics"/>
        </authorList>
    </citation>
    <scope>NUCLEOTIDE SEQUENCE [LARGE SCALE GENOMIC DNA]</scope>
    <source>
        <strain evidence="2 3">2789STDY5834946</strain>
    </source>
</reference>
<dbReference type="SUPFAM" id="SSF51261">
    <property type="entry name" value="Duplicated hybrid motif"/>
    <property type="match status" value="1"/>
</dbReference>
<dbReference type="Proteomes" id="UP000095725">
    <property type="component" value="Unassembled WGS sequence"/>
</dbReference>
<dbReference type="Pfam" id="PF01551">
    <property type="entry name" value="Peptidase_M23"/>
    <property type="match status" value="1"/>
</dbReference>
<organism evidence="2 3">
    <name type="scientific">Bacteroides caccae</name>
    <dbReference type="NCBI Taxonomy" id="47678"/>
    <lineage>
        <taxon>Bacteria</taxon>
        <taxon>Pseudomonadati</taxon>
        <taxon>Bacteroidota</taxon>
        <taxon>Bacteroidia</taxon>
        <taxon>Bacteroidales</taxon>
        <taxon>Bacteroidaceae</taxon>
        <taxon>Bacteroides</taxon>
    </lineage>
</organism>
<dbReference type="PANTHER" id="PTHR21666:SF270">
    <property type="entry name" value="MUREIN HYDROLASE ACTIVATOR ENVC"/>
    <property type="match status" value="1"/>
</dbReference>
<dbReference type="PANTHER" id="PTHR21666">
    <property type="entry name" value="PEPTIDASE-RELATED"/>
    <property type="match status" value="1"/>
</dbReference>
<sequence>MFGMRVHPVKGGRLFHQGVDLAAPCGTPVYSAGNGKVTEARYSRSYGWFVHVRHAEGYSTLYAHMSRLHVKAGTHVRIGQHIGNVGHTGVATGNHLHFELRKDGVLLDPLSWPPFK</sequence>
<dbReference type="CDD" id="cd12797">
    <property type="entry name" value="M23_peptidase"/>
    <property type="match status" value="1"/>
</dbReference>
<dbReference type="GO" id="GO:0004222">
    <property type="term" value="F:metalloendopeptidase activity"/>
    <property type="evidence" value="ECO:0007669"/>
    <property type="project" value="TreeGrafter"/>
</dbReference>
<dbReference type="RefSeq" id="WP_005805268.1">
    <property type="nucleotide sequence ID" value="NZ_CAXYLJ010000014.1"/>
</dbReference>
<evidence type="ECO:0000313" key="3">
    <source>
        <dbReference type="Proteomes" id="UP000095725"/>
    </source>
</evidence>